<accession>A0A800NEL3</accession>
<evidence type="ECO:0000313" key="4">
    <source>
        <dbReference type="Proteomes" id="UP000465778"/>
    </source>
</evidence>
<protein>
    <recommendedName>
        <fullName evidence="5">EamA domain-containing protein</fullName>
    </recommendedName>
</protein>
<evidence type="ECO:0008006" key="5">
    <source>
        <dbReference type="Google" id="ProtNLM"/>
    </source>
</evidence>
<proteinExistence type="predicted"/>
<dbReference type="SUPFAM" id="SSF103481">
    <property type="entry name" value="Multidrug resistance efflux transporter EmrE"/>
    <property type="match status" value="1"/>
</dbReference>
<organism evidence="3 4">
    <name type="scientific">Cytobacillus firmus</name>
    <name type="common">Bacillus firmus</name>
    <dbReference type="NCBI Taxonomy" id="1399"/>
    <lineage>
        <taxon>Bacteria</taxon>
        <taxon>Bacillati</taxon>
        <taxon>Bacillota</taxon>
        <taxon>Bacilli</taxon>
        <taxon>Bacillales</taxon>
        <taxon>Bacillaceae</taxon>
        <taxon>Cytobacillus</taxon>
    </lineage>
</organism>
<dbReference type="InterPro" id="IPR037185">
    <property type="entry name" value="EmrE-like"/>
</dbReference>
<sequence length="50" mass="5650">MSEVALFTLIAAILLLREKIFFISIIGGIIVIIGVILVNGQLKYFSWKKR</sequence>
<evidence type="ECO:0000313" key="3">
    <source>
        <dbReference type="EMBL" id="KAF0825368.1"/>
    </source>
</evidence>
<keyword evidence="2" id="KW-0472">Membrane</keyword>
<comment type="caution">
    <text evidence="3">The sequence shown here is derived from an EMBL/GenBank/DDBJ whole genome shotgun (WGS) entry which is preliminary data.</text>
</comment>
<keyword evidence="2" id="KW-0812">Transmembrane</keyword>
<comment type="subcellular location">
    <subcellularLocation>
        <location evidence="1">Endomembrane system</location>
        <topology evidence="1">Multi-pass membrane protein</topology>
    </subcellularLocation>
</comment>
<dbReference type="AlphaFoldDB" id="A0A800NEL3"/>
<dbReference type="Proteomes" id="UP000465778">
    <property type="component" value="Unassembled WGS sequence"/>
</dbReference>
<keyword evidence="2" id="KW-1133">Transmembrane helix</keyword>
<evidence type="ECO:0000256" key="2">
    <source>
        <dbReference type="SAM" id="Phobius"/>
    </source>
</evidence>
<evidence type="ECO:0000256" key="1">
    <source>
        <dbReference type="ARBA" id="ARBA00004127"/>
    </source>
</evidence>
<feature type="transmembrane region" description="Helical" evidence="2">
    <location>
        <begin position="20"/>
        <end position="40"/>
    </location>
</feature>
<name>A0A800NEL3_CYTFI</name>
<gene>
    <name evidence="3" type="ORF">KIS1582_0912</name>
</gene>
<dbReference type="EMBL" id="VDEM01000005">
    <property type="protein sequence ID" value="KAF0825368.1"/>
    <property type="molecule type" value="Genomic_DNA"/>
</dbReference>
<reference evidence="3 4" key="1">
    <citation type="journal article" date="2020" name="G3 (Bethesda)">
        <title>Whole Genome Sequencing and Comparative Genomics of Two Nematicidal Bacillus Strains Reveals a Wide Range of Possible Virulence Factors.</title>
        <authorList>
            <person name="Susic N."/>
            <person name="Janezic S."/>
            <person name="Rupnik M."/>
            <person name="Geric Stare B."/>
        </authorList>
    </citation>
    <scope>NUCLEOTIDE SEQUENCE [LARGE SCALE GENOMIC DNA]</scope>
    <source>
        <strain evidence="3 4">I-1582</strain>
    </source>
</reference>